<evidence type="ECO:0000256" key="10">
    <source>
        <dbReference type="ARBA" id="ARBA00023264"/>
    </source>
</evidence>
<dbReference type="GO" id="GO:0016020">
    <property type="term" value="C:membrane"/>
    <property type="evidence" value="ECO:0007669"/>
    <property type="project" value="UniProtKB-SubCell"/>
</dbReference>
<dbReference type="PANTHER" id="PTHR14269:SF62">
    <property type="entry name" value="CDP-DIACYLGLYCEROL--GLYCEROL-3-PHOSPHATE 3-PHOSPHATIDYLTRANSFERASE 1, CHLOROPLASTIC"/>
    <property type="match status" value="1"/>
</dbReference>
<evidence type="ECO:0000256" key="2">
    <source>
        <dbReference type="ARBA" id="ARBA00010441"/>
    </source>
</evidence>
<dbReference type="PROSITE" id="PS00379">
    <property type="entry name" value="CDP_ALCOHOL_P_TRANSF"/>
    <property type="match status" value="1"/>
</dbReference>
<keyword evidence="14" id="KW-1185">Reference proteome</keyword>
<evidence type="ECO:0000256" key="12">
    <source>
        <dbReference type="SAM" id="Phobius"/>
    </source>
</evidence>
<dbReference type="GO" id="GO:0046474">
    <property type="term" value="P:glycerophospholipid biosynthetic process"/>
    <property type="evidence" value="ECO:0007669"/>
    <property type="project" value="TreeGrafter"/>
</dbReference>
<comment type="subcellular location">
    <subcellularLocation>
        <location evidence="1">Membrane</location>
        <topology evidence="1">Multi-pass membrane protein</topology>
    </subcellularLocation>
</comment>
<feature type="transmembrane region" description="Helical" evidence="12">
    <location>
        <begin position="98"/>
        <end position="116"/>
    </location>
</feature>
<dbReference type="InterPro" id="IPR050324">
    <property type="entry name" value="CDP-alcohol_PTase-I"/>
</dbReference>
<feature type="transmembrane region" description="Helical" evidence="12">
    <location>
        <begin position="12"/>
        <end position="34"/>
    </location>
</feature>
<keyword evidence="7" id="KW-0443">Lipid metabolism</keyword>
<protein>
    <submittedName>
        <fullName evidence="13">CDP-alcohol phosphatidyltransferase family protein</fullName>
    </submittedName>
</protein>
<name>A0A7J5B568_9MICO</name>
<dbReference type="Gene3D" id="1.20.120.1760">
    <property type="match status" value="1"/>
</dbReference>
<evidence type="ECO:0000313" key="14">
    <source>
        <dbReference type="Proteomes" id="UP000490386"/>
    </source>
</evidence>
<evidence type="ECO:0000256" key="3">
    <source>
        <dbReference type="ARBA" id="ARBA00022516"/>
    </source>
</evidence>
<evidence type="ECO:0000256" key="11">
    <source>
        <dbReference type="RuleBase" id="RU003750"/>
    </source>
</evidence>
<dbReference type="InterPro" id="IPR000462">
    <property type="entry name" value="CDP-OH_P_trans"/>
</dbReference>
<accession>A0A7J5B568</accession>
<dbReference type="OrthoDB" id="9796672at2"/>
<proteinExistence type="inferred from homology"/>
<evidence type="ECO:0000256" key="5">
    <source>
        <dbReference type="ARBA" id="ARBA00022692"/>
    </source>
</evidence>
<evidence type="ECO:0000256" key="4">
    <source>
        <dbReference type="ARBA" id="ARBA00022679"/>
    </source>
</evidence>
<dbReference type="PIRSF" id="PIRSF000847">
    <property type="entry name" value="Phos_ph_gly_syn"/>
    <property type="match status" value="1"/>
</dbReference>
<keyword evidence="10" id="KW-1208">Phospholipid metabolism</keyword>
<evidence type="ECO:0000256" key="9">
    <source>
        <dbReference type="ARBA" id="ARBA00023209"/>
    </source>
</evidence>
<feature type="transmembrane region" description="Helical" evidence="12">
    <location>
        <begin position="136"/>
        <end position="155"/>
    </location>
</feature>
<dbReference type="RefSeq" id="WP_151423379.1">
    <property type="nucleotide sequence ID" value="NZ_CANKVH010000001.1"/>
</dbReference>
<gene>
    <name evidence="13" type="ORF">F8O03_07805</name>
</gene>
<keyword evidence="4 11" id="KW-0808">Transferase</keyword>
<dbReference type="InterPro" id="IPR043130">
    <property type="entry name" value="CDP-OH_PTrfase_TM_dom"/>
</dbReference>
<evidence type="ECO:0000256" key="7">
    <source>
        <dbReference type="ARBA" id="ARBA00023098"/>
    </source>
</evidence>
<feature type="transmembrane region" description="Helical" evidence="12">
    <location>
        <begin position="161"/>
        <end position="182"/>
    </location>
</feature>
<dbReference type="Pfam" id="PF01066">
    <property type="entry name" value="CDP-OH_P_transf"/>
    <property type="match status" value="1"/>
</dbReference>
<evidence type="ECO:0000256" key="6">
    <source>
        <dbReference type="ARBA" id="ARBA00022989"/>
    </source>
</evidence>
<comment type="similarity">
    <text evidence="2 11">Belongs to the CDP-alcohol phosphatidyltransferase class-I family.</text>
</comment>
<keyword evidence="8 12" id="KW-0472">Membrane</keyword>
<keyword evidence="9" id="KW-0594">Phospholipid biosynthesis</keyword>
<comment type="caution">
    <text evidence="13">The sequence shown here is derived from an EMBL/GenBank/DDBJ whole genome shotgun (WGS) entry which is preliminary data.</text>
</comment>
<dbReference type="InterPro" id="IPR048254">
    <property type="entry name" value="CDP_ALCOHOL_P_TRANSF_CS"/>
</dbReference>
<organism evidence="13 14">
    <name type="scientific">Pseudoclavibacter terrae</name>
    <dbReference type="NCBI Taxonomy" id="1530195"/>
    <lineage>
        <taxon>Bacteria</taxon>
        <taxon>Bacillati</taxon>
        <taxon>Actinomycetota</taxon>
        <taxon>Actinomycetes</taxon>
        <taxon>Micrococcales</taxon>
        <taxon>Microbacteriaceae</taxon>
        <taxon>Pseudoclavibacter</taxon>
    </lineage>
</organism>
<evidence type="ECO:0000313" key="13">
    <source>
        <dbReference type="EMBL" id="KAB1638294.1"/>
    </source>
</evidence>
<dbReference type="AlphaFoldDB" id="A0A7J5B568"/>
<dbReference type="UniPathway" id="UPA00085"/>
<reference evidence="13 14" key="1">
    <citation type="submission" date="2019-09" db="EMBL/GenBank/DDBJ databases">
        <title>Phylogeny of genus Pseudoclavibacter and closely related genus.</title>
        <authorList>
            <person name="Li Y."/>
        </authorList>
    </citation>
    <scope>NUCLEOTIDE SEQUENCE [LARGE SCALE GENOMIC DNA]</scope>
    <source>
        <strain evidence="13 14">THG-MD12</strain>
    </source>
</reference>
<dbReference type="InterPro" id="IPR004570">
    <property type="entry name" value="Phosphatidylglycerol_P_synth"/>
</dbReference>
<keyword evidence="6 12" id="KW-1133">Transmembrane helix</keyword>
<keyword evidence="3" id="KW-0444">Lipid biosynthesis</keyword>
<dbReference type="GO" id="GO:0008444">
    <property type="term" value="F:CDP-diacylglycerol-glycerol-3-phosphate 3-phosphatidyltransferase activity"/>
    <property type="evidence" value="ECO:0007669"/>
    <property type="project" value="InterPro"/>
</dbReference>
<evidence type="ECO:0000256" key="1">
    <source>
        <dbReference type="ARBA" id="ARBA00004141"/>
    </source>
</evidence>
<evidence type="ECO:0000256" key="8">
    <source>
        <dbReference type="ARBA" id="ARBA00023136"/>
    </source>
</evidence>
<sequence>MVSREPEAPMRWVTLPNAISVARLLVFVPLTIWLAADGRALAATLSLAAFGATDWIDGFLARRLGQVSRVGEILDPVADRLGIIAIGLGLALLGYFPWFVLITIFVCDVALLVIGLTRLDRVREGRVNLLGKARSAFIMVAMPLHLLSYAAQVPAEPLRGITWWMLAIGTVLHVAAGAVYAVRYLRRRAP</sequence>
<dbReference type="EMBL" id="WBJX01000002">
    <property type="protein sequence ID" value="KAB1638294.1"/>
    <property type="molecule type" value="Genomic_DNA"/>
</dbReference>
<dbReference type="PANTHER" id="PTHR14269">
    <property type="entry name" value="CDP-DIACYLGLYCEROL--GLYCEROL-3-PHOSPHATE 3-PHOSPHATIDYLTRANSFERASE-RELATED"/>
    <property type="match status" value="1"/>
</dbReference>
<dbReference type="Proteomes" id="UP000490386">
    <property type="component" value="Unassembled WGS sequence"/>
</dbReference>
<keyword evidence="5 12" id="KW-0812">Transmembrane</keyword>